<feature type="transmembrane region" description="Helical" evidence="1">
    <location>
        <begin position="222"/>
        <end position="241"/>
    </location>
</feature>
<feature type="transmembrane region" description="Helical" evidence="1">
    <location>
        <begin position="357"/>
        <end position="376"/>
    </location>
</feature>
<dbReference type="Proteomes" id="UP000177622">
    <property type="component" value="Unassembled WGS sequence"/>
</dbReference>
<keyword evidence="1" id="KW-0812">Transmembrane</keyword>
<feature type="transmembrane region" description="Helical" evidence="1">
    <location>
        <begin position="119"/>
        <end position="139"/>
    </location>
</feature>
<dbReference type="GeneID" id="34580032"/>
<accession>A0A1F5L8X9</accession>
<proteinExistence type="predicted"/>
<dbReference type="STRING" id="1835702.A0A1F5L8X9"/>
<evidence type="ECO:0000313" key="3">
    <source>
        <dbReference type="Proteomes" id="UP000177622"/>
    </source>
</evidence>
<dbReference type="AlphaFoldDB" id="A0A1F5L8X9"/>
<sequence length="455" mass="50429">MASTNLSWTAPAWSNFNITRDCNLFSQFFSGISRDGLLNAPLGATVDYFRSAWPAEFSEPTVLQIVELWQAIVANYTNGIGADEMFRSVYNAAHGTCHNEFCAGVGFQGNADLVGNGVMIAYLVEAALVSLFLAATGLYQLKYYRSSRKFIANQKAPFLSQVARVLDAFRGSTTNFWSATAILSLTMLIVSLRMTARASIYAERAVQAWRAGSAVSAYDTELATVVSTFSVFPVFILGLLVKNRGRRRWLMGVAHCILYVLALAQIRLGIKHTSIAATISSLGRACNPQTVDRMFHKYGSPVFYVLIAVPIVLVVLSAAAAILFRIHRGKPADHQTRPKDCHRDLYFPRPYEAPLKLFACVACFILMWASVGLLLFMRGEIIKNVGHNDPALEWSFGQLLALATWIPVSVEWVYILIWFSLLFSRQTLRDTPNTSPASTIPQPYLLSNKALFIGH</sequence>
<evidence type="ECO:0000256" key="1">
    <source>
        <dbReference type="SAM" id="Phobius"/>
    </source>
</evidence>
<feature type="transmembrane region" description="Helical" evidence="1">
    <location>
        <begin position="396"/>
        <end position="419"/>
    </location>
</feature>
<feature type="transmembrane region" description="Helical" evidence="1">
    <location>
        <begin position="302"/>
        <end position="324"/>
    </location>
</feature>
<protein>
    <submittedName>
        <fullName evidence="2">Uncharacterized protein</fullName>
    </submittedName>
</protein>
<feature type="transmembrane region" description="Helical" evidence="1">
    <location>
        <begin position="248"/>
        <end position="266"/>
    </location>
</feature>
<dbReference type="OrthoDB" id="4582561at2759"/>
<feature type="transmembrane region" description="Helical" evidence="1">
    <location>
        <begin position="176"/>
        <end position="202"/>
    </location>
</feature>
<gene>
    <name evidence="2" type="ORF">PENARI_c021G12463</name>
</gene>
<keyword evidence="3" id="KW-1185">Reference proteome</keyword>
<name>A0A1F5L8X9_PENAI</name>
<keyword evidence="1" id="KW-0472">Membrane</keyword>
<keyword evidence="1" id="KW-1133">Transmembrane helix</keyword>
<evidence type="ECO:0000313" key="2">
    <source>
        <dbReference type="EMBL" id="OGE49517.1"/>
    </source>
</evidence>
<organism evidence="2 3">
    <name type="scientific">Penicillium arizonense</name>
    <dbReference type="NCBI Taxonomy" id="1835702"/>
    <lineage>
        <taxon>Eukaryota</taxon>
        <taxon>Fungi</taxon>
        <taxon>Dikarya</taxon>
        <taxon>Ascomycota</taxon>
        <taxon>Pezizomycotina</taxon>
        <taxon>Eurotiomycetes</taxon>
        <taxon>Eurotiomycetidae</taxon>
        <taxon>Eurotiales</taxon>
        <taxon>Aspergillaceae</taxon>
        <taxon>Penicillium</taxon>
    </lineage>
</organism>
<dbReference type="RefSeq" id="XP_022484968.1">
    <property type="nucleotide sequence ID" value="XM_022635298.1"/>
</dbReference>
<dbReference type="EMBL" id="LXJU01000021">
    <property type="protein sequence ID" value="OGE49517.1"/>
    <property type="molecule type" value="Genomic_DNA"/>
</dbReference>
<reference evidence="2 3" key="1">
    <citation type="journal article" date="2016" name="Sci. Rep.">
        <title>Penicillium arizonense, a new, genome sequenced fungal species, reveals a high chemical diversity in secreted metabolites.</title>
        <authorList>
            <person name="Grijseels S."/>
            <person name="Nielsen J.C."/>
            <person name="Randelovic M."/>
            <person name="Nielsen J."/>
            <person name="Nielsen K.F."/>
            <person name="Workman M."/>
            <person name="Frisvad J.C."/>
        </authorList>
    </citation>
    <scope>NUCLEOTIDE SEQUENCE [LARGE SCALE GENOMIC DNA]</scope>
    <source>
        <strain evidence="2 3">CBS 141311</strain>
    </source>
</reference>
<comment type="caution">
    <text evidence="2">The sequence shown here is derived from an EMBL/GenBank/DDBJ whole genome shotgun (WGS) entry which is preliminary data.</text>
</comment>